<name>A0AAE3L1B9_9GAMM</name>
<comment type="caution">
    <text evidence="4">The sequence shown here is derived from an EMBL/GenBank/DDBJ whole genome shotgun (WGS) entry which is preliminary data.</text>
</comment>
<dbReference type="InterPro" id="IPR000182">
    <property type="entry name" value="GNAT_dom"/>
</dbReference>
<dbReference type="SUPFAM" id="SSF55729">
    <property type="entry name" value="Acyl-CoA N-acyltransferases (Nat)"/>
    <property type="match status" value="1"/>
</dbReference>
<organism evidence="4 5">
    <name type="scientific">Methylohalomonas lacus</name>
    <dbReference type="NCBI Taxonomy" id="398773"/>
    <lineage>
        <taxon>Bacteria</taxon>
        <taxon>Pseudomonadati</taxon>
        <taxon>Pseudomonadota</taxon>
        <taxon>Gammaproteobacteria</taxon>
        <taxon>Methylohalomonadales</taxon>
        <taxon>Methylohalomonadaceae</taxon>
        <taxon>Methylohalomonas</taxon>
    </lineage>
</organism>
<dbReference type="Proteomes" id="UP001204445">
    <property type="component" value="Unassembled WGS sequence"/>
</dbReference>
<dbReference type="PANTHER" id="PTHR43877">
    <property type="entry name" value="AMINOALKYLPHOSPHONATE N-ACETYLTRANSFERASE-RELATED-RELATED"/>
    <property type="match status" value="1"/>
</dbReference>
<evidence type="ECO:0000259" key="3">
    <source>
        <dbReference type="PROSITE" id="PS51186"/>
    </source>
</evidence>
<dbReference type="InterPro" id="IPR050832">
    <property type="entry name" value="Bact_Acetyltransf"/>
</dbReference>
<gene>
    <name evidence="4" type="ORF">J2T55_001805</name>
</gene>
<feature type="domain" description="N-acetyltransferase" evidence="3">
    <location>
        <begin position="5"/>
        <end position="142"/>
    </location>
</feature>
<keyword evidence="2" id="KW-0012">Acyltransferase</keyword>
<keyword evidence="5" id="KW-1185">Reference proteome</keyword>
<reference evidence="4" key="1">
    <citation type="submission" date="2022-08" db="EMBL/GenBank/DDBJ databases">
        <title>Genomic Encyclopedia of Type Strains, Phase III (KMG-III): the genomes of soil and plant-associated and newly described type strains.</title>
        <authorList>
            <person name="Whitman W."/>
        </authorList>
    </citation>
    <scope>NUCLEOTIDE SEQUENCE</scope>
    <source>
        <strain evidence="4">HMT 1</strain>
    </source>
</reference>
<dbReference type="InterPro" id="IPR016181">
    <property type="entry name" value="Acyl_CoA_acyltransferase"/>
</dbReference>
<dbReference type="PROSITE" id="PS51186">
    <property type="entry name" value="GNAT"/>
    <property type="match status" value="1"/>
</dbReference>
<dbReference type="EMBL" id="JANUCT010000011">
    <property type="protein sequence ID" value="MCS3903774.1"/>
    <property type="molecule type" value="Genomic_DNA"/>
</dbReference>
<dbReference type="Pfam" id="PF13673">
    <property type="entry name" value="Acetyltransf_10"/>
    <property type="match status" value="1"/>
</dbReference>
<protein>
    <submittedName>
        <fullName evidence="4">GNAT family N-acyltransferase</fullName>
    </submittedName>
</protein>
<evidence type="ECO:0000313" key="5">
    <source>
        <dbReference type="Proteomes" id="UP001204445"/>
    </source>
</evidence>
<evidence type="ECO:0000313" key="4">
    <source>
        <dbReference type="EMBL" id="MCS3903774.1"/>
    </source>
</evidence>
<accession>A0AAE3L1B9</accession>
<evidence type="ECO:0000256" key="1">
    <source>
        <dbReference type="ARBA" id="ARBA00022679"/>
    </source>
</evidence>
<dbReference type="AlphaFoldDB" id="A0AAE3L1B9"/>
<evidence type="ECO:0000256" key="2">
    <source>
        <dbReference type="ARBA" id="ARBA00023315"/>
    </source>
</evidence>
<keyword evidence="1" id="KW-0808">Transferase</keyword>
<sequence length="142" mass="16044">MNHSIDVWRADWLTEQASICDIRYRVFVEEQRVPETLEWDGLDDRAIHVLGRIDGDPPCGTGRLLTSGQIGRMAVLPEARGRGLGGRLLTALLAAAETAGIERVFLHGQLRALDFYRRFGFEPVGAEFMEAGIRHRVMERRN</sequence>
<dbReference type="RefSeq" id="WP_259055747.1">
    <property type="nucleotide sequence ID" value="NZ_JANUCT010000011.1"/>
</dbReference>
<dbReference type="Gene3D" id="3.40.630.30">
    <property type="match status" value="1"/>
</dbReference>
<dbReference type="GO" id="GO:0016747">
    <property type="term" value="F:acyltransferase activity, transferring groups other than amino-acyl groups"/>
    <property type="evidence" value="ECO:0007669"/>
    <property type="project" value="InterPro"/>
</dbReference>
<proteinExistence type="predicted"/>